<dbReference type="GO" id="GO:0005737">
    <property type="term" value="C:cytoplasm"/>
    <property type="evidence" value="ECO:0007669"/>
    <property type="project" value="TreeGrafter"/>
</dbReference>
<evidence type="ECO:0000256" key="3">
    <source>
        <dbReference type="ARBA" id="ARBA00022679"/>
    </source>
</evidence>
<dbReference type="PROSITE" id="PS51059">
    <property type="entry name" value="PARP_CATALYTIC"/>
    <property type="match status" value="1"/>
</dbReference>
<name>A0A3M0LB23_HIRRU</name>
<proteinExistence type="inferred from homology"/>
<evidence type="ECO:0000313" key="10">
    <source>
        <dbReference type="Proteomes" id="UP000269221"/>
    </source>
</evidence>
<organism evidence="9 10">
    <name type="scientific">Hirundo rustica rustica</name>
    <dbReference type="NCBI Taxonomy" id="333673"/>
    <lineage>
        <taxon>Eukaryota</taxon>
        <taxon>Metazoa</taxon>
        <taxon>Chordata</taxon>
        <taxon>Craniata</taxon>
        <taxon>Vertebrata</taxon>
        <taxon>Euteleostomi</taxon>
        <taxon>Archelosauria</taxon>
        <taxon>Archosauria</taxon>
        <taxon>Dinosauria</taxon>
        <taxon>Saurischia</taxon>
        <taxon>Theropoda</taxon>
        <taxon>Coelurosauria</taxon>
        <taxon>Aves</taxon>
        <taxon>Neognathae</taxon>
        <taxon>Neoaves</taxon>
        <taxon>Telluraves</taxon>
        <taxon>Australaves</taxon>
        <taxon>Passeriformes</taxon>
        <taxon>Sylvioidea</taxon>
        <taxon>Hirundinidae</taxon>
        <taxon>Hirundo</taxon>
    </lineage>
</organism>
<keyword evidence="4 7" id="KW-0520">NAD</keyword>
<dbReference type="GO" id="GO:0010629">
    <property type="term" value="P:negative regulation of gene expression"/>
    <property type="evidence" value="ECO:0007669"/>
    <property type="project" value="TreeGrafter"/>
</dbReference>
<gene>
    <name evidence="9" type="ORF">DUI87_00183</name>
</gene>
<dbReference type="SUPFAM" id="SSF56399">
    <property type="entry name" value="ADP-ribosylation"/>
    <property type="match status" value="1"/>
</dbReference>
<keyword evidence="5" id="KW-0539">Nucleus</keyword>
<comment type="subcellular location">
    <subcellularLocation>
        <location evidence="1">Nucleus</location>
    </subcellularLocation>
</comment>
<sequence length="153" mass="16630">MALAEDSEEYAETARRFRATLEELRDQISIVQKGSVARSCAAGTAAERVLFHGTTAASSREICLHGFNRSFCGKNATLYGLGVYFFAARAAVSARDRYSPPGAGGAKFVFVAKVLTGDVVDDPRRPDVFVIFNDTQAYPQYLVTCRSRHGGPL</sequence>
<dbReference type="GO" id="GO:0003714">
    <property type="term" value="F:transcription corepressor activity"/>
    <property type="evidence" value="ECO:0007669"/>
    <property type="project" value="TreeGrafter"/>
</dbReference>
<dbReference type="PANTHER" id="PTHR14453">
    <property type="entry name" value="PARP/ZINC FINGER CCCH TYPE DOMAIN CONTAINING PROTEIN"/>
    <property type="match status" value="1"/>
</dbReference>
<keyword evidence="2 7" id="KW-0328">Glycosyltransferase</keyword>
<dbReference type="Proteomes" id="UP000269221">
    <property type="component" value="Unassembled WGS sequence"/>
</dbReference>
<keyword evidence="3 7" id="KW-0808">Transferase</keyword>
<dbReference type="OrthoDB" id="6133115at2759"/>
<dbReference type="STRING" id="333673.A0A3M0LB23"/>
<dbReference type="PANTHER" id="PTHR14453:SF94">
    <property type="entry name" value="PROTEIN MONO-ADP-RIBOSYLTRANSFERASE PARP10"/>
    <property type="match status" value="1"/>
</dbReference>
<evidence type="ECO:0000256" key="1">
    <source>
        <dbReference type="ARBA" id="ARBA00004123"/>
    </source>
</evidence>
<evidence type="ECO:0000259" key="8">
    <source>
        <dbReference type="PROSITE" id="PS51059"/>
    </source>
</evidence>
<dbReference type="Pfam" id="PF00644">
    <property type="entry name" value="PARP"/>
    <property type="match status" value="1"/>
</dbReference>
<accession>A0A3M0LB23</accession>
<evidence type="ECO:0000256" key="4">
    <source>
        <dbReference type="ARBA" id="ARBA00023027"/>
    </source>
</evidence>
<evidence type="ECO:0000256" key="6">
    <source>
        <dbReference type="ARBA" id="ARBA00024347"/>
    </source>
</evidence>
<evidence type="ECO:0000256" key="7">
    <source>
        <dbReference type="RuleBase" id="RU362114"/>
    </source>
</evidence>
<comment type="similarity">
    <text evidence="6">Belongs to the ARTD/PARP family.</text>
</comment>
<dbReference type="GO" id="GO:1990404">
    <property type="term" value="F:NAD+-protein mono-ADP-ribosyltransferase activity"/>
    <property type="evidence" value="ECO:0007669"/>
    <property type="project" value="TreeGrafter"/>
</dbReference>
<protein>
    <recommendedName>
        <fullName evidence="7">Poly [ADP-ribose] polymerase</fullName>
        <shortName evidence="7">PARP</shortName>
        <ecNumber evidence="7">2.4.2.-</ecNumber>
    </recommendedName>
</protein>
<evidence type="ECO:0000256" key="2">
    <source>
        <dbReference type="ARBA" id="ARBA00022676"/>
    </source>
</evidence>
<feature type="domain" description="PARP catalytic" evidence="8">
    <location>
        <begin position="1"/>
        <end position="153"/>
    </location>
</feature>
<evidence type="ECO:0000256" key="5">
    <source>
        <dbReference type="ARBA" id="ARBA00023242"/>
    </source>
</evidence>
<dbReference type="Gene3D" id="3.90.228.10">
    <property type="match status" value="2"/>
</dbReference>
<dbReference type="AlphaFoldDB" id="A0A3M0LB23"/>
<dbReference type="EMBL" id="QRBI01000025">
    <property type="protein sequence ID" value="RMC22812.1"/>
    <property type="molecule type" value="Genomic_DNA"/>
</dbReference>
<evidence type="ECO:0000313" key="9">
    <source>
        <dbReference type="EMBL" id="RMC22812.1"/>
    </source>
</evidence>
<dbReference type="GO" id="GO:0005634">
    <property type="term" value="C:nucleus"/>
    <property type="evidence" value="ECO:0007669"/>
    <property type="project" value="UniProtKB-SubCell"/>
</dbReference>
<reference evidence="9 10" key="1">
    <citation type="submission" date="2018-07" db="EMBL/GenBank/DDBJ databases">
        <title>A high quality draft genome assembly of the barn swallow (H. rustica rustica).</title>
        <authorList>
            <person name="Formenti G."/>
            <person name="Chiara M."/>
            <person name="Poveda L."/>
            <person name="Francoijs K.-J."/>
            <person name="Bonisoli-Alquati A."/>
            <person name="Canova L."/>
            <person name="Gianfranceschi L."/>
            <person name="Horner D.S."/>
            <person name="Saino N."/>
        </authorList>
    </citation>
    <scope>NUCLEOTIDE SEQUENCE [LARGE SCALE GENOMIC DNA]</scope>
    <source>
        <strain evidence="9">Chelidonia</strain>
        <tissue evidence="9">Blood</tissue>
    </source>
</reference>
<dbReference type="InterPro" id="IPR012317">
    <property type="entry name" value="Poly(ADP-ribose)pol_cat_dom"/>
</dbReference>
<dbReference type="InterPro" id="IPR052056">
    <property type="entry name" value="Mono-ARTD/PARP"/>
</dbReference>
<dbReference type="EC" id="2.4.2.-" evidence="7"/>
<comment type="caution">
    <text evidence="9">The sequence shown here is derived from an EMBL/GenBank/DDBJ whole genome shotgun (WGS) entry which is preliminary data.</text>
</comment>
<dbReference type="GO" id="GO:0070212">
    <property type="term" value="P:protein poly-ADP-ribosylation"/>
    <property type="evidence" value="ECO:0007669"/>
    <property type="project" value="TreeGrafter"/>
</dbReference>
<dbReference type="GO" id="GO:0003950">
    <property type="term" value="F:NAD+ poly-ADP-ribosyltransferase activity"/>
    <property type="evidence" value="ECO:0007669"/>
    <property type="project" value="UniProtKB-UniRule"/>
</dbReference>
<keyword evidence="10" id="KW-1185">Reference proteome</keyword>